<dbReference type="Pfam" id="PF00534">
    <property type="entry name" value="Glycos_transf_1"/>
    <property type="match status" value="1"/>
</dbReference>
<gene>
    <name evidence="6" type="ORF">SAMN04488135_11788</name>
</gene>
<organism evidence="6 7">
    <name type="scientific">Pollutimonas bauzanensis</name>
    <dbReference type="NCBI Taxonomy" id="658167"/>
    <lineage>
        <taxon>Bacteria</taxon>
        <taxon>Pseudomonadati</taxon>
        <taxon>Pseudomonadota</taxon>
        <taxon>Betaproteobacteria</taxon>
        <taxon>Burkholderiales</taxon>
        <taxon>Alcaligenaceae</taxon>
        <taxon>Pollutimonas</taxon>
    </lineage>
</organism>
<protein>
    <submittedName>
        <fullName evidence="6">Glycosyltransferase involved in cell wall bisynthesis</fullName>
    </submittedName>
</protein>
<dbReference type="SUPFAM" id="SSF53756">
    <property type="entry name" value="UDP-Glycosyltransferase/glycogen phosphorylase"/>
    <property type="match status" value="1"/>
</dbReference>
<sequence>MTPLRILHSEAATGMGGQEQYIIRMMLSMRARGHHLEAVCQPHAKLTQRLRDEGFTVHTTVMGGPLNFVKGVARIRRVLREGHFDVLNTHSRRDTLIAGCAGRLAGTPLIVRTRHLAKRAGSLLSYTIIPHRVTTPSDFVRNHLIERGVKPEYVATVYPAVDLAPAPEQSTLRQELRLAQDDIVVGCVAVMRLQKGHRELIDAMEPLVKERPNVHLVLVGGGSPILEQVQAYAAGKGMQERVHFLGTRRDVPNLLAGFDIFALATRTEASGTVFVEAGAAGLPVVGTKVDGVPEMLRDGVTGLLVPLDDRQALTDALRRLVDDPGLRRRMGQAGLKFCRLEGRFTPESMARRIEANYVRWLAERRS</sequence>
<feature type="domain" description="Glycosyl transferase family 1" evidence="4">
    <location>
        <begin position="170"/>
        <end position="336"/>
    </location>
</feature>
<evidence type="ECO:0000256" key="1">
    <source>
        <dbReference type="ARBA" id="ARBA00009481"/>
    </source>
</evidence>
<evidence type="ECO:0000256" key="2">
    <source>
        <dbReference type="ARBA" id="ARBA00022676"/>
    </source>
</evidence>
<accession>A0A1M5ZRZ2</accession>
<dbReference type="AlphaFoldDB" id="A0A1M5ZRZ2"/>
<dbReference type="Proteomes" id="UP000184226">
    <property type="component" value="Unassembled WGS sequence"/>
</dbReference>
<keyword evidence="3 6" id="KW-0808">Transferase</keyword>
<dbReference type="OrthoDB" id="9805661at2"/>
<evidence type="ECO:0000259" key="4">
    <source>
        <dbReference type="Pfam" id="PF00534"/>
    </source>
</evidence>
<evidence type="ECO:0000313" key="6">
    <source>
        <dbReference type="EMBL" id="SHI26703.1"/>
    </source>
</evidence>
<dbReference type="RefSeq" id="WP_073108493.1">
    <property type="nucleotide sequence ID" value="NZ_FQXE01000017.1"/>
</dbReference>
<reference evidence="6 7" key="1">
    <citation type="submission" date="2016-11" db="EMBL/GenBank/DDBJ databases">
        <authorList>
            <person name="Jaros S."/>
            <person name="Januszkiewicz K."/>
            <person name="Wedrychowicz H."/>
        </authorList>
    </citation>
    <scope>NUCLEOTIDE SEQUENCE [LARGE SCALE GENOMIC DNA]</scope>
    <source>
        <strain evidence="6 7">CGMCC 1.10190</strain>
    </source>
</reference>
<proteinExistence type="inferred from homology"/>
<dbReference type="InterPro" id="IPR001296">
    <property type="entry name" value="Glyco_trans_1"/>
</dbReference>
<dbReference type="InterPro" id="IPR028098">
    <property type="entry name" value="Glyco_trans_4-like_N"/>
</dbReference>
<dbReference type="GO" id="GO:0016757">
    <property type="term" value="F:glycosyltransferase activity"/>
    <property type="evidence" value="ECO:0007669"/>
    <property type="project" value="UniProtKB-KW"/>
</dbReference>
<dbReference type="Gene3D" id="3.40.50.2000">
    <property type="entry name" value="Glycogen Phosphorylase B"/>
    <property type="match status" value="2"/>
</dbReference>
<dbReference type="CDD" id="cd03801">
    <property type="entry name" value="GT4_PimA-like"/>
    <property type="match status" value="1"/>
</dbReference>
<keyword evidence="7" id="KW-1185">Reference proteome</keyword>
<name>A0A1M5ZRZ2_9BURK</name>
<dbReference type="PANTHER" id="PTHR12526:SF640">
    <property type="entry name" value="COLANIC ACID BIOSYNTHESIS GLYCOSYLTRANSFERASE WCAL-RELATED"/>
    <property type="match status" value="1"/>
</dbReference>
<evidence type="ECO:0000259" key="5">
    <source>
        <dbReference type="Pfam" id="PF13439"/>
    </source>
</evidence>
<feature type="domain" description="Glycosyltransferase subfamily 4-like N-terminal" evidence="5">
    <location>
        <begin position="15"/>
        <end position="164"/>
    </location>
</feature>
<dbReference type="PANTHER" id="PTHR12526">
    <property type="entry name" value="GLYCOSYLTRANSFERASE"/>
    <property type="match status" value="1"/>
</dbReference>
<evidence type="ECO:0000256" key="3">
    <source>
        <dbReference type="ARBA" id="ARBA00022679"/>
    </source>
</evidence>
<keyword evidence="2" id="KW-0328">Glycosyltransferase</keyword>
<evidence type="ECO:0000313" key="7">
    <source>
        <dbReference type="Proteomes" id="UP000184226"/>
    </source>
</evidence>
<comment type="similarity">
    <text evidence="1">Belongs to the glycosyltransferase group 1 family. Glycosyltransferase 4 subfamily.</text>
</comment>
<dbReference type="Pfam" id="PF13439">
    <property type="entry name" value="Glyco_transf_4"/>
    <property type="match status" value="1"/>
</dbReference>
<dbReference type="STRING" id="658167.SAMN04488135_11788"/>
<dbReference type="EMBL" id="FQXE01000017">
    <property type="protein sequence ID" value="SHI26703.1"/>
    <property type="molecule type" value="Genomic_DNA"/>
</dbReference>